<sequence>MRGRHNDDKDEMDARPGDPMMAGFAAEAGKGQSAGDGLKQKGASGMALFLTISVTSCQSALSPF</sequence>
<accession>V9VYT6</accession>
<proteinExistence type="predicted"/>
<dbReference type="PATRIC" id="fig|999552.6.peg.2381"/>
<dbReference type="HOGENOM" id="CLU_2862301_0_0_5"/>
<dbReference type="AlphaFoldDB" id="V9VYT6"/>
<dbReference type="KEGG" id="lmd:METH_11935"/>
<feature type="compositionally biased region" description="Basic and acidic residues" evidence="1">
    <location>
        <begin position="1"/>
        <end position="16"/>
    </location>
</feature>
<organism evidence="2 3">
    <name type="scientific">Leisingera methylohalidivorans DSM 14336</name>
    <dbReference type="NCBI Taxonomy" id="999552"/>
    <lineage>
        <taxon>Bacteria</taxon>
        <taxon>Pseudomonadati</taxon>
        <taxon>Pseudomonadota</taxon>
        <taxon>Alphaproteobacteria</taxon>
        <taxon>Rhodobacterales</taxon>
        <taxon>Roseobacteraceae</taxon>
        <taxon>Leisingera</taxon>
    </lineage>
</organism>
<evidence type="ECO:0000256" key="1">
    <source>
        <dbReference type="SAM" id="MobiDB-lite"/>
    </source>
</evidence>
<dbReference type="EMBL" id="CP006773">
    <property type="protein sequence ID" value="AHD03113.1"/>
    <property type="molecule type" value="Genomic_DNA"/>
</dbReference>
<evidence type="ECO:0000313" key="2">
    <source>
        <dbReference type="EMBL" id="AHD03113.1"/>
    </source>
</evidence>
<keyword evidence="3" id="KW-1185">Reference proteome</keyword>
<gene>
    <name evidence="2" type="ORF">METH_11935</name>
</gene>
<name>V9VYT6_9RHOB</name>
<protein>
    <submittedName>
        <fullName evidence="2">Uncharacterized protein</fullName>
    </submittedName>
</protein>
<reference evidence="2 3" key="1">
    <citation type="submission" date="2013-09" db="EMBL/GenBank/DDBJ databases">
        <authorList>
            <consortium name="DOE Joint Genome Institute"/>
            <person name="Klenk H.-P."/>
            <person name="Huntemann M."/>
            <person name="Han J."/>
            <person name="Chen A."/>
            <person name="Kyrpides N."/>
            <person name="Mavromatis K."/>
            <person name="Markowitz V."/>
            <person name="Palaniappan K."/>
            <person name="Ivanova N."/>
            <person name="Schaumberg A."/>
            <person name="Pati A."/>
            <person name="Liolios K."/>
            <person name="Nordberg H.P."/>
            <person name="Cantor M.N."/>
            <person name="Hua S.X."/>
            <person name="Woyke T."/>
        </authorList>
    </citation>
    <scope>NUCLEOTIDE SEQUENCE [LARGE SCALE GENOMIC DNA]</scope>
    <source>
        <strain evidence="2 3">DSM 14336</strain>
    </source>
</reference>
<feature type="region of interest" description="Disordered" evidence="1">
    <location>
        <begin position="1"/>
        <end position="23"/>
    </location>
</feature>
<evidence type="ECO:0000313" key="3">
    <source>
        <dbReference type="Proteomes" id="UP000018780"/>
    </source>
</evidence>
<dbReference type="Proteomes" id="UP000018780">
    <property type="component" value="Chromosome"/>
</dbReference>